<gene>
    <name evidence="1" type="ORF">PND83_02215</name>
    <name evidence="2" type="ORF">PNE06_25290</name>
</gene>
<dbReference type="SUPFAM" id="SSF55729">
    <property type="entry name" value="Acyl-CoA N-acyltransferases (Nat)"/>
    <property type="match status" value="1"/>
</dbReference>
<reference evidence="1" key="1">
    <citation type="submission" date="2023-01" db="EMBL/GenBank/DDBJ databases">
        <title>Human gut microbiome strain richness.</title>
        <authorList>
            <person name="Chen-Liaw A."/>
        </authorList>
    </citation>
    <scope>NUCLEOTIDE SEQUENCE</scope>
    <source>
        <strain evidence="2">1001287st1_F4_1001285I_161205</strain>
        <strain evidence="1">2225st1_A6_2225SCRN_200828</strain>
    </source>
</reference>
<sequence length="152" mass="16833">MLEVCPITLKEANAFVEQHHRHHKPVTGHKFSIGCTDGEKIVGIAIVGRPVSRYLDDGWTLEVNRLCTDGTHNACSMLYAAAWRAARAMGYHKLITYILDSENGSSLRAAGWKCVGQAGGLRWTGKRRPEVDLCPAQMKIKFEIDDGKQVSP</sequence>
<organism evidence="1 3">
    <name type="scientific">Flavonifractor plautii</name>
    <name type="common">Fusobacterium plautii</name>
    <dbReference type="NCBI Taxonomy" id="292800"/>
    <lineage>
        <taxon>Bacteria</taxon>
        <taxon>Bacillati</taxon>
        <taxon>Bacillota</taxon>
        <taxon>Clostridia</taxon>
        <taxon>Eubacteriales</taxon>
        <taxon>Oscillospiraceae</taxon>
        <taxon>Flavonifractor</taxon>
    </lineage>
</organism>
<name>A0AAW6C1T0_FLAPL</name>
<evidence type="ECO:0000313" key="3">
    <source>
        <dbReference type="Proteomes" id="UP001211006"/>
    </source>
</evidence>
<dbReference type="Proteomes" id="UP001211006">
    <property type="component" value="Unassembled WGS sequence"/>
</dbReference>
<dbReference type="EMBL" id="JAQLWO010000002">
    <property type="protein sequence ID" value="MDB7904784.1"/>
    <property type="molecule type" value="Genomic_DNA"/>
</dbReference>
<comment type="caution">
    <text evidence="1">The sequence shown here is derived from an EMBL/GenBank/DDBJ whole genome shotgun (WGS) entry which is preliminary data.</text>
</comment>
<evidence type="ECO:0000313" key="1">
    <source>
        <dbReference type="EMBL" id="MDB7904784.1"/>
    </source>
</evidence>
<dbReference type="Proteomes" id="UP001211173">
    <property type="component" value="Unassembled WGS sequence"/>
</dbReference>
<dbReference type="InterPro" id="IPR016181">
    <property type="entry name" value="Acyl_CoA_acyltransferase"/>
</dbReference>
<accession>A0AAW6C1T0</accession>
<dbReference type="InterPro" id="IPR057895">
    <property type="entry name" value="Mom"/>
</dbReference>
<evidence type="ECO:0000313" key="2">
    <source>
        <dbReference type="EMBL" id="MDB7936393.1"/>
    </source>
</evidence>
<evidence type="ECO:0008006" key="4">
    <source>
        <dbReference type="Google" id="ProtNLM"/>
    </source>
</evidence>
<dbReference type="AlphaFoldDB" id="A0AAW6C1T0"/>
<dbReference type="InterPro" id="IPR053780">
    <property type="entry name" value="Gp66-like"/>
</dbReference>
<dbReference type="NCBIfam" id="NF045478">
    <property type="entry name" value="XF1762_fam"/>
    <property type="match status" value="1"/>
</dbReference>
<dbReference type="RefSeq" id="WP_195384626.1">
    <property type="nucleotide sequence ID" value="NZ_BAABXT010000001.1"/>
</dbReference>
<dbReference type="Pfam" id="PF25680">
    <property type="entry name" value="Mom"/>
    <property type="match status" value="1"/>
</dbReference>
<dbReference type="EMBL" id="JAQLWV010000115">
    <property type="protein sequence ID" value="MDB7936393.1"/>
    <property type="molecule type" value="Genomic_DNA"/>
</dbReference>
<protein>
    <recommendedName>
        <fullName evidence="4">N-acetyltransferase domain-containing protein</fullName>
    </recommendedName>
</protein>
<proteinExistence type="predicted"/>